<evidence type="ECO:0000256" key="12">
    <source>
        <dbReference type="SAM" id="SignalP"/>
    </source>
</evidence>
<evidence type="ECO:0000256" key="11">
    <source>
        <dbReference type="ARBA" id="ARBA00041785"/>
    </source>
</evidence>
<evidence type="ECO:0000256" key="10">
    <source>
        <dbReference type="ARBA" id="ARBA00041094"/>
    </source>
</evidence>
<feature type="domain" description="Saposin B-type" evidence="13">
    <location>
        <begin position="41"/>
        <end position="118"/>
    </location>
</feature>
<evidence type="ECO:0000256" key="1">
    <source>
        <dbReference type="ARBA" id="ARBA00004239"/>
    </source>
</evidence>
<keyword evidence="8" id="KW-0325">Glycoprotein</keyword>
<dbReference type="SMART" id="SM00741">
    <property type="entry name" value="SapB"/>
    <property type="match status" value="2"/>
</dbReference>
<dbReference type="PANTHER" id="PTHR11480:SF3">
    <property type="entry name" value="BCDNA.GH08312"/>
    <property type="match status" value="1"/>
</dbReference>
<dbReference type="InterPro" id="IPR007856">
    <property type="entry name" value="SapB_1"/>
</dbReference>
<dbReference type="Pfam" id="PF03489">
    <property type="entry name" value="SapB_2"/>
    <property type="match status" value="2"/>
</dbReference>
<evidence type="ECO:0000256" key="7">
    <source>
        <dbReference type="ARBA" id="ARBA00023157"/>
    </source>
</evidence>
<keyword evidence="6" id="KW-0865">Zymogen</keyword>
<evidence type="ECO:0000256" key="9">
    <source>
        <dbReference type="ARBA" id="ARBA00037221"/>
    </source>
</evidence>
<sequence length="223" mass="24762">MVSKAAFVLLGVMIIVCSSYSNAKNIEHLNMMDANAVITKNEKFCEICQDFTTKVISFFEKDGTAINQTLYHVCSHLKSLEQKCLSVVDHFISILFAEIAKLQPEKICKKVNLCENKGLAHVIKYDDPCTICHNVVSEVLSKLDDPDAQLEIIQKLLKGCGQIGNFSLQCKRLVLEYGPIIIVNAEKFFEDKDVCTAIHACKAHQIAAIEQQFLPDLVAAAAV</sequence>
<protein>
    <recommendedName>
        <fullName evidence="10">Pulmonary surfactant-associated protein B</fullName>
    </recommendedName>
    <alternativeName>
        <fullName evidence="11">Pulmonary surfactant-associated proteolipid SPL(Phe)</fullName>
    </alternativeName>
</protein>
<keyword evidence="5" id="KW-0645">Protease</keyword>
<dbReference type="InterPro" id="IPR011001">
    <property type="entry name" value="Saposin-like"/>
</dbReference>
<gene>
    <name evidence="14" type="ORF">M5K25_000843</name>
</gene>
<dbReference type="Gene3D" id="1.10.225.10">
    <property type="entry name" value="Saposin-like"/>
    <property type="match status" value="2"/>
</dbReference>
<dbReference type="InterPro" id="IPR008139">
    <property type="entry name" value="SaposinB_dom"/>
</dbReference>
<dbReference type="FunFam" id="1.10.225.10:FF:000008">
    <property type="entry name" value="Pulmonary surfactant-associated protein B"/>
    <property type="match status" value="1"/>
</dbReference>
<keyword evidence="15" id="KW-1185">Reference proteome</keyword>
<feature type="signal peptide" evidence="12">
    <location>
        <begin position="1"/>
        <end position="23"/>
    </location>
</feature>
<comment type="caution">
    <text evidence="14">The sequence shown here is derived from an EMBL/GenBank/DDBJ whole genome shotgun (WGS) entry which is preliminary data.</text>
</comment>
<evidence type="ECO:0000259" key="13">
    <source>
        <dbReference type="PROSITE" id="PS50015"/>
    </source>
</evidence>
<dbReference type="AlphaFoldDB" id="A0ABD0W8Y5"/>
<keyword evidence="4" id="KW-0677">Repeat</keyword>
<comment type="subcellular location">
    <subcellularLocation>
        <location evidence="1">Secreted</location>
        <location evidence="1">Extracellular space</location>
    </subcellularLocation>
</comment>
<dbReference type="PROSITE" id="PS50015">
    <property type="entry name" value="SAP_B"/>
    <property type="match status" value="2"/>
</dbReference>
<evidence type="ECO:0000313" key="15">
    <source>
        <dbReference type="Proteomes" id="UP001552299"/>
    </source>
</evidence>
<organism evidence="14 15">
    <name type="scientific">Dendrobium thyrsiflorum</name>
    <name type="common">Pinecone-like raceme dendrobium</name>
    <name type="synonym">Orchid</name>
    <dbReference type="NCBI Taxonomy" id="117978"/>
    <lineage>
        <taxon>Eukaryota</taxon>
        <taxon>Viridiplantae</taxon>
        <taxon>Streptophyta</taxon>
        <taxon>Embryophyta</taxon>
        <taxon>Tracheophyta</taxon>
        <taxon>Spermatophyta</taxon>
        <taxon>Magnoliopsida</taxon>
        <taxon>Liliopsida</taxon>
        <taxon>Asparagales</taxon>
        <taxon>Orchidaceae</taxon>
        <taxon>Epidendroideae</taxon>
        <taxon>Malaxideae</taxon>
        <taxon>Dendrobiinae</taxon>
        <taxon>Dendrobium</taxon>
    </lineage>
</organism>
<dbReference type="InterPro" id="IPR051428">
    <property type="entry name" value="Sphingo_Act-Surfact_Prot"/>
</dbReference>
<dbReference type="Proteomes" id="UP001552299">
    <property type="component" value="Unassembled WGS sequence"/>
</dbReference>
<evidence type="ECO:0000256" key="3">
    <source>
        <dbReference type="ARBA" id="ARBA00022729"/>
    </source>
</evidence>
<proteinExistence type="predicted"/>
<comment type="function">
    <text evidence="9">Pulmonary surfactant-associated proteins promote alveolar stability by lowering the surface tension at the air-liquid interface in the peripheral air spaces. SP-B increases the collapse pressure of palmitic acid to nearly 70 millinewtons per meter.</text>
</comment>
<keyword evidence="2" id="KW-0964">Secreted</keyword>
<keyword evidence="5" id="KW-0064">Aspartyl protease</keyword>
<dbReference type="EMBL" id="JANQDX010000001">
    <property type="protein sequence ID" value="KAL0928911.1"/>
    <property type="molecule type" value="Genomic_DNA"/>
</dbReference>
<keyword evidence="5" id="KW-0378">Hydrolase</keyword>
<evidence type="ECO:0000256" key="8">
    <source>
        <dbReference type="ARBA" id="ARBA00023180"/>
    </source>
</evidence>
<dbReference type="InterPro" id="IPR008138">
    <property type="entry name" value="SapB_2"/>
</dbReference>
<evidence type="ECO:0000256" key="5">
    <source>
        <dbReference type="ARBA" id="ARBA00022750"/>
    </source>
</evidence>
<dbReference type="GO" id="GO:0005576">
    <property type="term" value="C:extracellular region"/>
    <property type="evidence" value="ECO:0007669"/>
    <property type="project" value="UniProtKB-SubCell"/>
</dbReference>
<name>A0ABD0W8Y5_DENTH</name>
<feature type="chain" id="PRO_5044773699" description="Pulmonary surfactant-associated protein B" evidence="12">
    <location>
        <begin position="24"/>
        <end position="223"/>
    </location>
</feature>
<keyword evidence="3 12" id="KW-0732">Signal</keyword>
<evidence type="ECO:0000256" key="2">
    <source>
        <dbReference type="ARBA" id="ARBA00022525"/>
    </source>
</evidence>
<accession>A0ABD0W8Y5</accession>
<reference evidence="14 15" key="1">
    <citation type="journal article" date="2024" name="Plant Biotechnol. J.">
        <title>Dendrobium thyrsiflorum genome and its molecular insights into genes involved in important horticultural traits.</title>
        <authorList>
            <person name="Chen B."/>
            <person name="Wang J.Y."/>
            <person name="Zheng P.J."/>
            <person name="Li K.L."/>
            <person name="Liang Y.M."/>
            <person name="Chen X.F."/>
            <person name="Zhang C."/>
            <person name="Zhao X."/>
            <person name="He X."/>
            <person name="Zhang G.Q."/>
            <person name="Liu Z.J."/>
            <person name="Xu Q."/>
        </authorList>
    </citation>
    <scope>NUCLEOTIDE SEQUENCE [LARGE SCALE GENOMIC DNA]</scope>
    <source>
        <strain evidence="14">GZMU011</strain>
    </source>
</reference>
<keyword evidence="7" id="KW-1015">Disulfide bond</keyword>
<dbReference type="GO" id="GO:0004190">
    <property type="term" value="F:aspartic-type endopeptidase activity"/>
    <property type="evidence" value="ECO:0007669"/>
    <property type="project" value="UniProtKB-KW"/>
</dbReference>
<feature type="domain" description="Saposin B-type" evidence="13">
    <location>
        <begin position="125"/>
        <end position="205"/>
    </location>
</feature>
<dbReference type="SUPFAM" id="SSF47862">
    <property type="entry name" value="Saposin"/>
    <property type="match status" value="2"/>
</dbReference>
<evidence type="ECO:0000256" key="6">
    <source>
        <dbReference type="ARBA" id="ARBA00023145"/>
    </source>
</evidence>
<dbReference type="Pfam" id="PF05184">
    <property type="entry name" value="SapB_1"/>
    <property type="match status" value="1"/>
</dbReference>
<evidence type="ECO:0000313" key="14">
    <source>
        <dbReference type="EMBL" id="KAL0928911.1"/>
    </source>
</evidence>
<dbReference type="PANTHER" id="PTHR11480">
    <property type="entry name" value="SAPOSIN-RELATED"/>
    <property type="match status" value="1"/>
</dbReference>
<evidence type="ECO:0000256" key="4">
    <source>
        <dbReference type="ARBA" id="ARBA00022737"/>
    </source>
</evidence>